<keyword evidence="5" id="KW-1185">Reference proteome</keyword>
<dbReference type="PANTHER" id="PTHR44472">
    <property type="entry name" value="DDB1- AND CUL4-ASSOCIATED FACTOR 4-RELATED"/>
    <property type="match status" value="1"/>
</dbReference>
<accession>A0AA89C4A5</accession>
<feature type="compositionally biased region" description="Basic residues" evidence="3">
    <location>
        <begin position="106"/>
        <end position="115"/>
    </location>
</feature>
<keyword evidence="1" id="KW-0853">WD repeat</keyword>
<evidence type="ECO:0000256" key="3">
    <source>
        <dbReference type="SAM" id="MobiDB-lite"/>
    </source>
</evidence>
<evidence type="ECO:0000256" key="2">
    <source>
        <dbReference type="ARBA" id="ARBA00022737"/>
    </source>
</evidence>
<dbReference type="PANTHER" id="PTHR44472:SF1">
    <property type="entry name" value="DDB1 AND CUL4 ASSOCIATED FACTOR 4"/>
    <property type="match status" value="1"/>
</dbReference>
<keyword evidence="2" id="KW-0677">Repeat</keyword>
<dbReference type="SUPFAM" id="SSF50978">
    <property type="entry name" value="WD40 repeat-like"/>
    <property type="match status" value="1"/>
</dbReference>
<evidence type="ECO:0000313" key="4">
    <source>
        <dbReference type="EMBL" id="KAK3094181.1"/>
    </source>
</evidence>
<comment type="caution">
    <text evidence="4">The sequence shown here is derived from an EMBL/GenBank/DDBJ whole genome shotgun (WGS) entry which is preliminary data.</text>
</comment>
<evidence type="ECO:0000256" key="1">
    <source>
        <dbReference type="ARBA" id="ARBA00022574"/>
    </source>
</evidence>
<protein>
    <submittedName>
        <fullName evidence="4">Uncharacterized protein</fullName>
    </submittedName>
</protein>
<dbReference type="EMBL" id="VSWD01000009">
    <property type="protein sequence ID" value="KAK3094181.1"/>
    <property type="molecule type" value="Genomic_DNA"/>
</dbReference>
<dbReference type="InterPro" id="IPR015943">
    <property type="entry name" value="WD40/YVTN_repeat-like_dom_sf"/>
</dbReference>
<feature type="compositionally biased region" description="Basic and acidic residues" evidence="3">
    <location>
        <begin position="10"/>
        <end position="71"/>
    </location>
</feature>
<dbReference type="GO" id="GO:0080008">
    <property type="term" value="C:Cul4-RING E3 ubiquitin ligase complex"/>
    <property type="evidence" value="ECO:0007669"/>
    <property type="project" value="TreeGrafter"/>
</dbReference>
<feature type="compositionally biased region" description="Basic and acidic residues" evidence="3">
    <location>
        <begin position="139"/>
        <end position="149"/>
    </location>
</feature>
<dbReference type="InterPro" id="IPR052254">
    <property type="entry name" value="CUL4-DDB1_E3_ligase_receptor"/>
</dbReference>
<dbReference type="Pfam" id="PF23761">
    <property type="entry name" value="Beta-prop_DCAF4"/>
    <property type="match status" value="1"/>
</dbReference>
<organism evidence="4 5">
    <name type="scientific">Pinctada imbricata</name>
    <name type="common">Atlantic pearl-oyster</name>
    <name type="synonym">Pinctada martensii</name>
    <dbReference type="NCBI Taxonomy" id="66713"/>
    <lineage>
        <taxon>Eukaryota</taxon>
        <taxon>Metazoa</taxon>
        <taxon>Spiralia</taxon>
        <taxon>Lophotrochozoa</taxon>
        <taxon>Mollusca</taxon>
        <taxon>Bivalvia</taxon>
        <taxon>Autobranchia</taxon>
        <taxon>Pteriomorphia</taxon>
        <taxon>Pterioida</taxon>
        <taxon>Pterioidea</taxon>
        <taxon>Pteriidae</taxon>
        <taxon>Pinctada</taxon>
    </lineage>
</organism>
<dbReference type="Gene3D" id="2.130.10.10">
    <property type="entry name" value="YVTN repeat-like/Quinoprotein amine dehydrogenase"/>
    <property type="match status" value="1"/>
</dbReference>
<dbReference type="AlphaFoldDB" id="A0AA89C4A5"/>
<name>A0AA89C4A5_PINIB</name>
<gene>
    <name evidence="4" type="ORF">FSP39_025105</name>
</gene>
<dbReference type="Proteomes" id="UP001186944">
    <property type="component" value="Unassembled WGS sequence"/>
</dbReference>
<proteinExistence type="predicted"/>
<reference evidence="4" key="1">
    <citation type="submission" date="2019-08" db="EMBL/GenBank/DDBJ databases">
        <title>The improved chromosome-level genome for the pearl oyster Pinctada fucata martensii using PacBio sequencing and Hi-C.</title>
        <authorList>
            <person name="Zheng Z."/>
        </authorList>
    </citation>
    <scope>NUCLEOTIDE SEQUENCE</scope>
    <source>
        <strain evidence="4">ZZ-2019</strain>
        <tissue evidence="4">Adductor muscle</tissue>
    </source>
</reference>
<sequence length="627" mass="71801">MIRRGHSKKKTEITQKSKSDTKVEKFGKNRKQCDKKSTECSGKGERNKSKEIHDEKEKSVDVQSHELRSDTCRNYGRSMYHRKRQWKDVNPTGENEACADFSRESKHTRKSKKKGEKKDKTDDNAITGNKKIKFSSTQREQREQREKLPARKRMKKDGAVETKGSTSECHTNAASTCSNDLEIPGFYYDPQKKKYFRIQPNQFSKVEHTITKETINKKRKEEKRCSDMTGLSSCSKKGENRNKKEKTFPFILNQYRCGDFTPSFFYSTFLQNRLSHMAIQPLPSPIVVQSWPHMAFSKLDHSIQLEKNGNSNRIVGLYSVKNNLSQKIQLMEVNETLRTEDCHSRLAIEMKGVDSTQLTVANKVSSMCWAEQNLFPNDLCILYTVMSYVNSDCPNYVALHSLFSGGSLRVNPVFPIGNRFIWSCAWDRSSHRLSVGSEKCALVLDTISRRMWEFNTNNSDVFSQVFSGMNGRSLYSGTRNGKILIHDLRSRSTYPTSRVSMSSSVCSLRLLQNNIHLLASDVRGKVCLWDLRMIRQNVVEYKGSYNVYSRIPIHVEESADLVYGVDLNGYARLWSLRNGTLLRTVPPPVSTDIESIPTVLYSDSWGDKTGNSGLLMGIHDKVYLYPT</sequence>
<dbReference type="InterPro" id="IPR036322">
    <property type="entry name" value="WD40_repeat_dom_sf"/>
</dbReference>
<feature type="region of interest" description="Disordered" evidence="3">
    <location>
        <begin position="1"/>
        <end position="166"/>
    </location>
</feature>
<evidence type="ECO:0000313" key="5">
    <source>
        <dbReference type="Proteomes" id="UP001186944"/>
    </source>
</evidence>